<dbReference type="Pfam" id="PF03372">
    <property type="entry name" value="Exo_endo_phos"/>
    <property type="match status" value="1"/>
</dbReference>
<dbReference type="RefSeq" id="WP_129988608.1">
    <property type="nucleotide sequence ID" value="NZ_SDPU01000032.1"/>
</dbReference>
<accession>A0A4Q5IVT3</accession>
<evidence type="ECO:0000313" key="3">
    <source>
        <dbReference type="EMBL" id="RYU10170.1"/>
    </source>
</evidence>
<dbReference type="InterPro" id="IPR005135">
    <property type="entry name" value="Endo/exonuclease/phosphatase"/>
</dbReference>
<dbReference type="Proteomes" id="UP000291189">
    <property type="component" value="Unassembled WGS sequence"/>
</dbReference>
<proteinExistence type="predicted"/>
<keyword evidence="4" id="KW-1185">Reference proteome</keyword>
<evidence type="ECO:0000313" key="4">
    <source>
        <dbReference type="Proteomes" id="UP000291189"/>
    </source>
</evidence>
<evidence type="ECO:0000259" key="2">
    <source>
        <dbReference type="Pfam" id="PF03372"/>
    </source>
</evidence>
<dbReference type="OrthoDB" id="3763091at2"/>
<organism evidence="3 4">
    <name type="scientific">Nocardioides iriomotensis</name>
    <dbReference type="NCBI Taxonomy" id="715784"/>
    <lineage>
        <taxon>Bacteria</taxon>
        <taxon>Bacillati</taxon>
        <taxon>Actinomycetota</taxon>
        <taxon>Actinomycetes</taxon>
        <taxon>Propionibacteriales</taxon>
        <taxon>Nocardioidaceae</taxon>
        <taxon>Nocardioides</taxon>
    </lineage>
</organism>
<gene>
    <name evidence="3" type="ORF">ETU37_17310</name>
</gene>
<dbReference type="SUPFAM" id="SSF56219">
    <property type="entry name" value="DNase I-like"/>
    <property type="match status" value="1"/>
</dbReference>
<dbReference type="EMBL" id="SDPU01000032">
    <property type="protein sequence ID" value="RYU10170.1"/>
    <property type="molecule type" value="Genomic_DNA"/>
</dbReference>
<dbReference type="AlphaFoldDB" id="A0A4Q5IVT3"/>
<feature type="region of interest" description="Disordered" evidence="1">
    <location>
        <begin position="37"/>
        <end position="68"/>
    </location>
</feature>
<feature type="domain" description="Endonuclease/exonuclease/phosphatase" evidence="2">
    <location>
        <begin position="110"/>
        <end position="342"/>
    </location>
</feature>
<dbReference type="Gene3D" id="3.60.10.10">
    <property type="entry name" value="Endonuclease/exonuclease/phosphatase"/>
    <property type="match status" value="1"/>
</dbReference>
<evidence type="ECO:0000256" key="1">
    <source>
        <dbReference type="SAM" id="MobiDB-lite"/>
    </source>
</evidence>
<dbReference type="GO" id="GO:0003824">
    <property type="term" value="F:catalytic activity"/>
    <property type="evidence" value="ECO:0007669"/>
    <property type="project" value="InterPro"/>
</dbReference>
<name>A0A4Q5IVT3_9ACTN</name>
<dbReference type="InterPro" id="IPR036691">
    <property type="entry name" value="Endo/exonu/phosph_ase_sf"/>
</dbReference>
<reference evidence="3 4" key="1">
    <citation type="submission" date="2019-01" db="EMBL/GenBank/DDBJ databases">
        <title>Nocardioides guangzhouensis sp. nov., an actinobacterium isolated from soil.</title>
        <authorList>
            <person name="Fu Y."/>
            <person name="Cai Y."/>
            <person name="Lin Z."/>
            <person name="Chen P."/>
        </authorList>
    </citation>
    <scope>NUCLEOTIDE SEQUENCE [LARGE SCALE GENOMIC DNA]</scope>
    <source>
        <strain evidence="3 4">NBRC 105384</strain>
    </source>
</reference>
<comment type="caution">
    <text evidence="3">The sequence shown here is derived from an EMBL/GenBank/DDBJ whole genome shotgun (WGS) entry which is preliminary data.</text>
</comment>
<sequence>MSLLAHAAATTLVVVALGILFHPVDQGADAQLAGAYQAEPRGVDRPPVGIDDGDGAAEDSGPAEPRQHVARQVTIERMSKQQILRIARKKAEVAARAEMVATSAELTISSFNVLGSSHTSGGGKNARMASGAARIRNAATLLNIHGVDVVGFQELQGDQYRSFLGAAGGAFDIYPGLAAGPLGVENSIAWRTSEWTLKQAGTVQIPYFDGRLRPMPYVLLEHNATGRMAWFANFHNPATNSKRGNNDGHRAAATAREIALVNELHGSTGYPVFVTGDMNDRAVYFCRMTAGAPMVAANGGSSSGGCVPPSRMPVDWIFGHEMVTFSNYIRDEGPLVRRTTDHPMIVATATLDEQDGVPAG</sequence>
<protein>
    <recommendedName>
        <fullName evidence="2">Endonuclease/exonuclease/phosphatase domain-containing protein</fullName>
    </recommendedName>
</protein>